<name>A0AAD6SIQ7_9AGAR</name>
<feature type="compositionally biased region" description="Acidic residues" evidence="2">
    <location>
        <begin position="1094"/>
        <end position="1145"/>
    </location>
</feature>
<comment type="caution">
    <text evidence="4">The sequence shown here is derived from an EMBL/GenBank/DDBJ whole genome shotgun (WGS) entry which is preliminary data.</text>
</comment>
<keyword evidence="5" id="KW-1185">Reference proteome</keyword>
<dbReference type="PANTHER" id="PTHR33104">
    <property type="entry name" value="SI:DKEY-29D5.2"/>
    <property type="match status" value="1"/>
</dbReference>
<gene>
    <name evidence="4" type="ORF">C8F04DRAFT_1265542</name>
</gene>
<dbReference type="Pfam" id="PF18758">
    <property type="entry name" value="KDZ"/>
    <property type="match status" value="1"/>
</dbReference>
<evidence type="ECO:0000256" key="1">
    <source>
        <dbReference type="SAM" id="Coils"/>
    </source>
</evidence>
<proteinExistence type="predicted"/>
<feature type="region of interest" description="Disordered" evidence="2">
    <location>
        <begin position="91"/>
        <end position="119"/>
    </location>
</feature>
<evidence type="ECO:0000313" key="4">
    <source>
        <dbReference type="EMBL" id="KAJ7028789.1"/>
    </source>
</evidence>
<evidence type="ECO:0000313" key="5">
    <source>
        <dbReference type="Proteomes" id="UP001218188"/>
    </source>
</evidence>
<feature type="coiled-coil region" evidence="1">
    <location>
        <begin position="808"/>
        <end position="835"/>
    </location>
</feature>
<dbReference type="PANTHER" id="PTHR33104:SF2">
    <property type="entry name" value="CXC3 LIKE CYSTEINE CLUSTER DOMAIN-CONTAINING PROTEIN"/>
    <property type="match status" value="1"/>
</dbReference>
<organism evidence="4 5">
    <name type="scientific">Mycena alexandri</name>
    <dbReference type="NCBI Taxonomy" id="1745969"/>
    <lineage>
        <taxon>Eukaryota</taxon>
        <taxon>Fungi</taxon>
        <taxon>Dikarya</taxon>
        <taxon>Basidiomycota</taxon>
        <taxon>Agaricomycotina</taxon>
        <taxon>Agaricomycetes</taxon>
        <taxon>Agaricomycetidae</taxon>
        <taxon>Agaricales</taxon>
        <taxon>Marasmiineae</taxon>
        <taxon>Mycenaceae</taxon>
        <taxon>Mycena</taxon>
    </lineage>
</organism>
<reference evidence="4" key="1">
    <citation type="submission" date="2023-03" db="EMBL/GenBank/DDBJ databases">
        <title>Massive genome expansion in bonnet fungi (Mycena s.s.) driven by repeated elements and novel gene families across ecological guilds.</title>
        <authorList>
            <consortium name="Lawrence Berkeley National Laboratory"/>
            <person name="Harder C.B."/>
            <person name="Miyauchi S."/>
            <person name="Viragh M."/>
            <person name="Kuo A."/>
            <person name="Thoen E."/>
            <person name="Andreopoulos B."/>
            <person name="Lu D."/>
            <person name="Skrede I."/>
            <person name="Drula E."/>
            <person name="Henrissat B."/>
            <person name="Morin E."/>
            <person name="Kohler A."/>
            <person name="Barry K."/>
            <person name="LaButti K."/>
            <person name="Morin E."/>
            <person name="Salamov A."/>
            <person name="Lipzen A."/>
            <person name="Mereny Z."/>
            <person name="Hegedus B."/>
            <person name="Baldrian P."/>
            <person name="Stursova M."/>
            <person name="Weitz H."/>
            <person name="Taylor A."/>
            <person name="Grigoriev I.V."/>
            <person name="Nagy L.G."/>
            <person name="Martin F."/>
            <person name="Kauserud H."/>
        </authorList>
    </citation>
    <scope>NUCLEOTIDE SEQUENCE</scope>
    <source>
        <strain evidence="4">CBHHK200</strain>
    </source>
</reference>
<feature type="coiled-coil region" evidence="1">
    <location>
        <begin position="618"/>
        <end position="645"/>
    </location>
</feature>
<dbReference type="Proteomes" id="UP001218188">
    <property type="component" value="Unassembled WGS sequence"/>
</dbReference>
<dbReference type="EMBL" id="JARJCM010000108">
    <property type="protein sequence ID" value="KAJ7028789.1"/>
    <property type="molecule type" value="Genomic_DNA"/>
</dbReference>
<dbReference type="AlphaFoldDB" id="A0AAD6SIQ7"/>
<accession>A0AAD6SIQ7</accession>
<dbReference type="CDD" id="cd19757">
    <property type="entry name" value="Bbox1"/>
    <property type="match status" value="1"/>
</dbReference>
<keyword evidence="1" id="KW-0175">Coiled coil</keyword>
<dbReference type="InterPro" id="IPR040521">
    <property type="entry name" value="KDZ"/>
</dbReference>
<feature type="domain" description="CxC2-like cysteine cluster KDZ transposase-associated" evidence="3">
    <location>
        <begin position="199"/>
        <end position="310"/>
    </location>
</feature>
<evidence type="ECO:0000256" key="2">
    <source>
        <dbReference type="SAM" id="MobiDB-lite"/>
    </source>
</evidence>
<feature type="region of interest" description="Disordered" evidence="2">
    <location>
        <begin position="1"/>
        <end position="34"/>
    </location>
</feature>
<evidence type="ECO:0000259" key="3">
    <source>
        <dbReference type="Pfam" id="PF18803"/>
    </source>
</evidence>
<dbReference type="InterPro" id="IPR041457">
    <property type="entry name" value="CxC2_KDZ-assoc"/>
</dbReference>
<feature type="region of interest" description="Disordered" evidence="2">
    <location>
        <begin position="1072"/>
        <end position="1145"/>
    </location>
</feature>
<protein>
    <recommendedName>
        <fullName evidence="3">CxC2-like cysteine cluster KDZ transposase-associated domain-containing protein</fullName>
    </recommendedName>
</protein>
<sequence length="1145" mass="129682">MSFRARRRAKPADEPADNRTLIEPTLPSIDAPIPTFVDHVSEDKRRVYRREVAVEPPSPVKRQTAARQALLNAQALTNARDENIPFELYRIDDGTQDNDGPAPVPDAGPKPIKPSDKSLSDWQSKVDVFTSEYVRLLGRGGANIESCPGCGEAAPKIRCRDCHGGALYCEACSVARHAENPLHRVYRWMPMGFFSKISLATLGLRVQLGHPIGERCEAPERGHKEFVVLHTNGIHVVQVDFCGAGCRSALNAGPPEVQLLRARWFPATHDKPRTCATIDLLDQFREQTLQAKTTMYDAYRVLERLTNNVGVKPPDRYHEWIRMCREHSYVEMLIQAGRVVAYDSSGAAGTKSGECAVECPACPRPEVNLPEDWEDASPEEQYKYTLSVAFDACFRLKRRLISSELKDPGLGTGYAYMVENEPYREYLRTVTNQKEINTCSGLAALDYANTKFSRGYSSTGVGMCVCARHEFVQPNGVGDLQRGERFANMDYIFGSVMRHKHPRQRKLCSYDIACVWSKLLKTRMEKMPALVRLDLVMKLMRFVIPKLHINGHKLLCRLLFSLNITRGVGQLDGEGIERPWASIGGLASSTREMGPGARHGVLDAQWGSWNWQKLIGIVTSLRRRMDKARAEYARQKEALDAFSAEQAAYIPAWKARVDMFEQSQLDLGANSVLDNDLNPYAVKVKGKTEGQVRLKLSEHDAAEVVKGVPSMHDVTPSKFIACGLDIEGDSERRIRVQAELKKANTTGQQIDLISMRTTLHRRVTRFRKLQATYTPAALQALGLMTIPEETPIEAMPLLLPSALTVAQRATCASTLAEMEEELRDAQCREALVRLRNQLHVKSRFLIYKGIHSRAQGPNTRSRLLVTHNETKIRLHSEKYQTSWEALRRLSLDGDPAQVGWQQLRATDVRCMEDEEDLEKKAERMERDKGRRLKRKRELIEHGQLPAEADDDDPMDVDIVPAERVAENRRQVSWIWTVAGIAGPDADLEDALRIEWSKAYARVNRWQEELDILQVEYERVLTTFDYEAARWDKRAESVAMGLNWEEVDGARALARRQAAMYRGLKARGEKTWTEEKLARGHKRKREGPEMGSEAVDQEEEEEDEERERAVEEEEEEQREQAEEEELLQGDIASDEEFLLGGEADED</sequence>
<dbReference type="Pfam" id="PF18803">
    <property type="entry name" value="CxC2"/>
    <property type="match status" value="1"/>
</dbReference>
<feature type="compositionally biased region" description="Pro residues" evidence="2">
    <location>
        <begin position="102"/>
        <end position="112"/>
    </location>
</feature>